<dbReference type="Gene3D" id="3.40.50.1820">
    <property type="entry name" value="alpha/beta hydrolase"/>
    <property type="match status" value="1"/>
</dbReference>
<evidence type="ECO:0008006" key="6">
    <source>
        <dbReference type="Google" id="ProtNLM"/>
    </source>
</evidence>
<dbReference type="OrthoDB" id="408631at2759"/>
<dbReference type="InterPro" id="IPR001375">
    <property type="entry name" value="Peptidase_S9_cat"/>
</dbReference>
<dbReference type="EMBL" id="CM003144">
    <property type="protein sequence ID" value="KIS69579.1"/>
    <property type="molecule type" value="Genomic_DNA"/>
</dbReference>
<gene>
    <name evidence="4" type="ORF">UMAG_02114</name>
</gene>
<dbReference type="InParanoid" id="A0A0D1E027"/>
<dbReference type="KEGG" id="uma:UMAG_02114"/>
<name>A0A0D1E027_MYCMD</name>
<dbReference type="VEuPathDB" id="FungiDB:UMAG_02114"/>
<feature type="domain" description="Peptidase S9 prolyl oligopeptidase catalytic" evidence="2">
    <location>
        <begin position="265"/>
        <end position="335"/>
    </location>
</feature>
<dbReference type="Pfam" id="PF20434">
    <property type="entry name" value="BD-FAE"/>
    <property type="match status" value="1"/>
</dbReference>
<organism evidence="4 5">
    <name type="scientific">Mycosarcoma maydis</name>
    <name type="common">Corn smut fungus</name>
    <name type="synonym">Ustilago maydis</name>
    <dbReference type="NCBI Taxonomy" id="5270"/>
    <lineage>
        <taxon>Eukaryota</taxon>
        <taxon>Fungi</taxon>
        <taxon>Dikarya</taxon>
        <taxon>Basidiomycota</taxon>
        <taxon>Ustilaginomycotina</taxon>
        <taxon>Ustilaginomycetes</taxon>
        <taxon>Ustilaginales</taxon>
        <taxon>Ustilaginaceae</taxon>
        <taxon>Mycosarcoma</taxon>
    </lineage>
</organism>
<dbReference type="GO" id="GO:0008236">
    <property type="term" value="F:serine-type peptidase activity"/>
    <property type="evidence" value="ECO:0007669"/>
    <property type="project" value="InterPro"/>
</dbReference>
<dbReference type="InterPro" id="IPR050300">
    <property type="entry name" value="GDXG_lipolytic_enzyme"/>
</dbReference>
<dbReference type="PANTHER" id="PTHR48081:SF3">
    <property type="entry name" value="ALPHA_BETA HYDROLASE FOLD-3 DOMAIN-CONTAINING PROTEIN"/>
    <property type="match status" value="1"/>
</dbReference>
<keyword evidence="1" id="KW-0378">Hydrolase</keyword>
<dbReference type="Proteomes" id="UP000000561">
    <property type="component" value="Chromosome 5"/>
</dbReference>
<protein>
    <recommendedName>
        <fullName evidence="6">Alpha/beta hydrolase fold-3 domain-containing protein</fullName>
    </recommendedName>
</protein>
<feature type="domain" description="BD-FAE-like" evidence="3">
    <location>
        <begin position="27"/>
        <end position="141"/>
    </location>
</feature>
<dbReference type="SUPFAM" id="SSF53474">
    <property type="entry name" value="alpha/beta-Hydrolases"/>
    <property type="match status" value="1"/>
</dbReference>
<dbReference type="AlphaFoldDB" id="A0A0D1E027"/>
<dbReference type="RefSeq" id="XP_011388476.1">
    <property type="nucleotide sequence ID" value="XM_011390174.1"/>
</dbReference>
<dbReference type="OMA" id="DCVEFIR"/>
<reference evidence="4 5" key="1">
    <citation type="journal article" date="2006" name="Nature">
        <title>Insights from the genome of the biotrophic fungal plant pathogen Ustilago maydis.</title>
        <authorList>
            <person name="Kamper J."/>
            <person name="Kahmann R."/>
            <person name="Bolker M."/>
            <person name="Ma L.J."/>
            <person name="Brefort T."/>
            <person name="Saville B.J."/>
            <person name="Banuett F."/>
            <person name="Kronstad J.W."/>
            <person name="Gold S.E."/>
            <person name="Muller O."/>
            <person name="Perlin M.H."/>
            <person name="Wosten H.A."/>
            <person name="de Vries R."/>
            <person name="Ruiz-Herrera J."/>
            <person name="Reynaga-Pena C.G."/>
            <person name="Snetselaar K."/>
            <person name="McCann M."/>
            <person name="Perez-Martin J."/>
            <person name="Feldbrugge M."/>
            <person name="Basse C.W."/>
            <person name="Steinberg G."/>
            <person name="Ibeas J.I."/>
            <person name="Holloman W."/>
            <person name="Guzman P."/>
            <person name="Farman M."/>
            <person name="Stajich J.E."/>
            <person name="Sentandreu R."/>
            <person name="Gonzalez-Prieto J.M."/>
            <person name="Kennell J.C."/>
            <person name="Molina L."/>
            <person name="Schirawski J."/>
            <person name="Mendoza-Mendoza A."/>
            <person name="Greilinger D."/>
            <person name="Munch K."/>
            <person name="Rossel N."/>
            <person name="Scherer M."/>
            <person name="Vranes M."/>
            <person name="Ladendorf O."/>
            <person name="Vincon V."/>
            <person name="Fuchs U."/>
            <person name="Sandrock B."/>
            <person name="Meng S."/>
            <person name="Ho E.C."/>
            <person name="Cahill M.J."/>
            <person name="Boyce K.J."/>
            <person name="Klose J."/>
            <person name="Klosterman S.J."/>
            <person name="Deelstra H.J."/>
            <person name="Ortiz-Castellanos L."/>
            <person name="Li W."/>
            <person name="Sanchez-Alonso P."/>
            <person name="Schreier P.H."/>
            <person name="Hauser-Hahn I."/>
            <person name="Vaupel M."/>
            <person name="Koopmann E."/>
            <person name="Friedrich G."/>
            <person name="Voss H."/>
            <person name="Schluter T."/>
            <person name="Margolis J."/>
            <person name="Platt D."/>
            <person name="Swimmer C."/>
            <person name="Gnirke A."/>
            <person name="Chen F."/>
            <person name="Vysotskaia V."/>
            <person name="Mannhaupt G."/>
            <person name="Guldener U."/>
            <person name="Munsterkotter M."/>
            <person name="Haase D."/>
            <person name="Oesterheld M."/>
            <person name="Mewes H.W."/>
            <person name="Mauceli E.W."/>
            <person name="DeCaprio D."/>
            <person name="Wade C.M."/>
            <person name="Butler J."/>
            <person name="Young S."/>
            <person name="Jaffe D.B."/>
            <person name="Calvo S."/>
            <person name="Nusbaum C."/>
            <person name="Galagan J."/>
            <person name="Birren B.W."/>
        </authorList>
    </citation>
    <scope>NUCLEOTIDE SEQUENCE [LARGE SCALE GENOMIC DNA]</scope>
    <source>
        <strain evidence="5">DSM 14603 / FGSC 9021 / UM521</strain>
    </source>
</reference>
<evidence type="ECO:0000259" key="2">
    <source>
        <dbReference type="Pfam" id="PF00326"/>
    </source>
</evidence>
<evidence type="ECO:0000313" key="4">
    <source>
        <dbReference type="EMBL" id="KIS69579.1"/>
    </source>
</evidence>
<dbReference type="GO" id="GO:0006508">
    <property type="term" value="P:proteolysis"/>
    <property type="evidence" value="ECO:0007669"/>
    <property type="project" value="InterPro"/>
</dbReference>
<evidence type="ECO:0000259" key="3">
    <source>
        <dbReference type="Pfam" id="PF20434"/>
    </source>
</evidence>
<evidence type="ECO:0000313" key="5">
    <source>
        <dbReference type="Proteomes" id="UP000000561"/>
    </source>
</evidence>
<dbReference type="eggNOG" id="ENOG502S3DF">
    <property type="taxonomic scope" value="Eukaryota"/>
</dbReference>
<dbReference type="InterPro" id="IPR029058">
    <property type="entry name" value="AB_hydrolase_fold"/>
</dbReference>
<dbReference type="PANTHER" id="PTHR48081">
    <property type="entry name" value="AB HYDROLASE SUPERFAMILY PROTEIN C4A8.06C"/>
    <property type="match status" value="1"/>
</dbReference>
<keyword evidence="5" id="KW-1185">Reference proteome</keyword>
<sequence>MSVPTPLSYTYKTFVNTDGQQTSIPVDVYLPENRGQTKLTPVVWVHTGGFLQGTRKFVPPHFLRALAKHNLALVAPDFRLCPQVSILEVLEDVADSIRWTLDPEARAASGFKSEDVSSDKYILGGSSAGGWPALLLGLGLHKEATRIPQLPSAVFAIYAITTVTKELAPFFFEPQRPLSWAVDGKLIEKEPLEREGHLHKCLDAQHQLLKSSSIKVRTEAPPASNPTRAALYNFARQEGIYPSLILQDASESGLICTATLIKTASKRVTPPVLIAYGDSDPKVPHSQSLHVVDALRSVGYDDRSLLVIEEKGADHLFDMEPEKEIEGMWDWLATQL</sequence>
<dbReference type="GeneID" id="23562935"/>
<evidence type="ECO:0000256" key="1">
    <source>
        <dbReference type="ARBA" id="ARBA00022801"/>
    </source>
</evidence>
<dbReference type="Pfam" id="PF00326">
    <property type="entry name" value="Peptidase_S9"/>
    <property type="match status" value="1"/>
</dbReference>
<dbReference type="InterPro" id="IPR049492">
    <property type="entry name" value="BD-FAE-like_dom"/>
</dbReference>
<proteinExistence type="predicted"/>
<accession>A0A0D1E027</accession>